<keyword evidence="3" id="KW-0964">Secreted</keyword>
<organism evidence="6 7">
    <name type="scientific">Sciurus vulgaris</name>
    <name type="common">Eurasian red squirrel</name>
    <dbReference type="NCBI Taxonomy" id="55149"/>
    <lineage>
        <taxon>Eukaryota</taxon>
        <taxon>Metazoa</taxon>
        <taxon>Chordata</taxon>
        <taxon>Craniata</taxon>
        <taxon>Vertebrata</taxon>
        <taxon>Euteleostomi</taxon>
        <taxon>Mammalia</taxon>
        <taxon>Eutheria</taxon>
        <taxon>Euarchontoglires</taxon>
        <taxon>Glires</taxon>
        <taxon>Rodentia</taxon>
        <taxon>Sciuromorpha</taxon>
        <taxon>Sciuridae</taxon>
        <taxon>Sciurinae</taxon>
        <taxon>Sciurini</taxon>
        <taxon>Sciurus</taxon>
    </lineage>
</organism>
<dbReference type="PRINTS" id="PR01173">
    <property type="entry name" value="ODORANTBNDNG"/>
</dbReference>
<dbReference type="InterPro" id="IPR012674">
    <property type="entry name" value="Calycin"/>
</dbReference>
<reference evidence="6" key="2">
    <citation type="submission" date="2025-09" db="UniProtKB">
        <authorList>
            <consortium name="Ensembl"/>
        </authorList>
    </citation>
    <scope>IDENTIFICATION</scope>
</reference>
<evidence type="ECO:0000313" key="7">
    <source>
        <dbReference type="Proteomes" id="UP000694564"/>
    </source>
</evidence>
<evidence type="ECO:0000256" key="4">
    <source>
        <dbReference type="SAM" id="SignalP"/>
    </source>
</evidence>
<comment type="similarity">
    <text evidence="2">Belongs to the calycin superfamily. Lipocalin family.</text>
</comment>
<dbReference type="InterPro" id="IPR000566">
    <property type="entry name" value="Lipocln_cytosolic_FA-bd_dom"/>
</dbReference>
<protein>
    <recommendedName>
        <fullName evidence="5">Lipocalin/cytosolic fatty-acid binding domain-containing protein</fullName>
    </recommendedName>
</protein>
<evidence type="ECO:0000259" key="5">
    <source>
        <dbReference type="Pfam" id="PF00061"/>
    </source>
</evidence>
<feature type="domain" description="Lipocalin/cytosolic fatty-acid binding" evidence="5">
    <location>
        <begin position="26"/>
        <end position="159"/>
    </location>
</feature>
<sequence>MKTFLLALGFSLICASSQFDPAEITGDWCTIYMAADNVEKIGENAELRVHFRHLECSEGCNKLGLSFYSNFPKVIILRFEEISFSITDAGDNFFSIQYLTNDVIAFYNENVDEQGQVTHETLVAAKGNSLSEEELKKFEDLTVKMKIPKENIRNIIETDDCPAA</sequence>
<dbReference type="Proteomes" id="UP000694564">
    <property type="component" value="Chromosome X"/>
</dbReference>
<dbReference type="GO" id="GO:0005549">
    <property type="term" value="F:odorant binding"/>
    <property type="evidence" value="ECO:0007669"/>
    <property type="project" value="TreeGrafter"/>
</dbReference>
<dbReference type="GeneTree" id="ENSGT01050000244868"/>
<feature type="signal peptide" evidence="4">
    <location>
        <begin position="1"/>
        <end position="17"/>
    </location>
</feature>
<evidence type="ECO:0000256" key="3">
    <source>
        <dbReference type="ARBA" id="ARBA00022525"/>
    </source>
</evidence>
<evidence type="ECO:0000256" key="1">
    <source>
        <dbReference type="ARBA" id="ARBA00004613"/>
    </source>
</evidence>
<dbReference type="GO" id="GO:0036094">
    <property type="term" value="F:small molecule binding"/>
    <property type="evidence" value="ECO:0007669"/>
    <property type="project" value="InterPro"/>
</dbReference>
<dbReference type="SMR" id="A0A8D2DYC9"/>
<dbReference type="Pfam" id="PF00061">
    <property type="entry name" value="Lipocalin"/>
    <property type="match status" value="1"/>
</dbReference>
<dbReference type="OrthoDB" id="9450562at2759"/>
<proteinExistence type="inferred from homology"/>
<dbReference type="SUPFAM" id="SSF50814">
    <property type="entry name" value="Lipocalins"/>
    <property type="match status" value="1"/>
</dbReference>
<evidence type="ECO:0000313" key="6">
    <source>
        <dbReference type="Ensembl" id="ENSSVLP00005030459.1"/>
    </source>
</evidence>
<reference evidence="6" key="1">
    <citation type="submission" date="2025-08" db="UniProtKB">
        <authorList>
            <consortium name="Ensembl"/>
        </authorList>
    </citation>
    <scope>IDENTIFICATION</scope>
</reference>
<dbReference type="InterPro" id="IPR002345">
    <property type="entry name" value="Lipocalin"/>
</dbReference>
<dbReference type="AlphaFoldDB" id="A0A8D2DYC9"/>
<accession>A0A8D2DYC9</accession>
<dbReference type="PANTHER" id="PTHR11430:SF65">
    <property type="entry name" value="ODORANT-BINDING PROTEIN 1A-RELATED"/>
    <property type="match status" value="1"/>
</dbReference>
<dbReference type="GO" id="GO:0005615">
    <property type="term" value="C:extracellular space"/>
    <property type="evidence" value="ECO:0007669"/>
    <property type="project" value="TreeGrafter"/>
</dbReference>
<comment type="subcellular location">
    <subcellularLocation>
        <location evidence="1">Secreted</location>
    </subcellularLocation>
</comment>
<name>A0A8D2DYC9_SCIVU</name>
<dbReference type="InterPro" id="IPR002448">
    <property type="entry name" value="OBP-like"/>
</dbReference>
<feature type="chain" id="PRO_5034302362" description="Lipocalin/cytosolic fatty-acid binding domain-containing protein" evidence="4">
    <location>
        <begin position="18"/>
        <end position="164"/>
    </location>
</feature>
<keyword evidence="7" id="KW-1185">Reference proteome</keyword>
<keyword evidence="4" id="KW-0732">Signal</keyword>
<evidence type="ECO:0000256" key="2">
    <source>
        <dbReference type="ARBA" id="ARBA00006889"/>
    </source>
</evidence>
<dbReference type="Gene3D" id="2.40.128.20">
    <property type="match status" value="1"/>
</dbReference>
<dbReference type="PANTHER" id="PTHR11430">
    <property type="entry name" value="LIPOCALIN"/>
    <property type="match status" value="1"/>
</dbReference>
<dbReference type="Ensembl" id="ENSSVLT00005033832.1">
    <property type="protein sequence ID" value="ENSSVLP00005030459.1"/>
    <property type="gene ID" value="ENSSVLG00005024020.1"/>
</dbReference>